<sequence length="56" mass="6421">MPTYRIVSEPDPGAEHREPRRANLCLGKARLVTLIDSGDLFWATRRELISFSNNLH</sequence>
<keyword evidence="2" id="KW-1185">Reference proteome</keyword>
<dbReference type="RefSeq" id="WP_279930499.1">
    <property type="nucleotide sequence ID" value="NZ_JARWBG010000029.1"/>
</dbReference>
<protein>
    <submittedName>
        <fullName evidence="1">Uncharacterized protein</fullName>
    </submittedName>
</protein>
<evidence type="ECO:0000313" key="1">
    <source>
        <dbReference type="EMBL" id="MDH2391599.1"/>
    </source>
</evidence>
<reference evidence="1 2" key="1">
    <citation type="submission" date="2023-04" db="EMBL/GenBank/DDBJ databases">
        <title>Streptomyces chengmaiensis sp. nov. isolated from the stem of mangrove plant in Hainan.</title>
        <authorList>
            <person name="Huang X."/>
            <person name="Zhou S."/>
            <person name="Chu X."/>
            <person name="Xie Y."/>
            <person name="Lin Y."/>
        </authorList>
    </citation>
    <scope>NUCLEOTIDE SEQUENCE [LARGE SCALE GENOMIC DNA]</scope>
    <source>
        <strain evidence="1 2">HNM0663</strain>
    </source>
</reference>
<accession>A0ABT6HU85</accession>
<name>A0ABT6HU85_9ACTN</name>
<organism evidence="1 2">
    <name type="scientific">Streptomyces chengmaiensis</name>
    <dbReference type="NCBI Taxonomy" id="3040919"/>
    <lineage>
        <taxon>Bacteria</taxon>
        <taxon>Bacillati</taxon>
        <taxon>Actinomycetota</taxon>
        <taxon>Actinomycetes</taxon>
        <taxon>Kitasatosporales</taxon>
        <taxon>Streptomycetaceae</taxon>
        <taxon>Streptomyces</taxon>
    </lineage>
</organism>
<evidence type="ECO:0000313" key="2">
    <source>
        <dbReference type="Proteomes" id="UP001223144"/>
    </source>
</evidence>
<proteinExistence type="predicted"/>
<dbReference type="EMBL" id="JARWBG010000029">
    <property type="protein sequence ID" value="MDH2391599.1"/>
    <property type="molecule type" value="Genomic_DNA"/>
</dbReference>
<comment type="caution">
    <text evidence="1">The sequence shown here is derived from an EMBL/GenBank/DDBJ whole genome shotgun (WGS) entry which is preliminary data.</text>
</comment>
<gene>
    <name evidence="1" type="ORF">QCN29_23030</name>
</gene>
<dbReference type="Proteomes" id="UP001223144">
    <property type="component" value="Unassembled WGS sequence"/>
</dbReference>